<gene>
    <name evidence="1" type="ORF">KUDE01_018894</name>
</gene>
<evidence type="ECO:0000313" key="2">
    <source>
        <dbReference type="Proteomes" id="UP001228049"/>
    </source>
</evidence>
<evidence type="ECO:0000313" key="1">
    <source>
        <dbReference type="EMBL" id="KAK1893430.1"/>
    </source>
</evidence>
<proteinExistence type="predicted"/>
<comment type="caution">
    <text evidence="1">The sequence shown here is derived from an EMBL/GenBank/DDBJ whole genome shotgun (WGS) entry which is preliminary data.</text>
</comment>
<dbReference type="EMBL" id="JASDAP010000011">
    <property type="protein sequence ID" value="KAK1893430.1"/>
    <property type="molecule type" value="Genomic_DNA"/>
</dbReference>
<reference evidence="1" key="1">
    <citation type="submission" date="2023-04" db="EMBL/GenBank/DDBJ databases">
        <title>Chromosome-level genome of Chaenocephalus aceratus.</title>
        <authorList>
            <person name="Park H."/>
        </authorList>
    </citation>
    <scope>NUCLEOTIDE SEQUENCE</scope>
    <source>
        <strain evidence="1">DE</strain>
        <tissue evidence="1">Muscle</tissue>
    </source>
</reference>
<sequence>MTAASSAIDFEGSLQTTKSALTGDTEVQPAGTRLCQRHRCCCGGAFPLWREHHVRAVAVGSSWHGQEKDTGSSDAYTETARGERHPIVGDGAALHMVQNMAVALKNKVAEEDVDQGNGGLGCTLRRKHSEASERLQVVLQQYKTALGPDASFLQQEEESQMWPKQSRHQLLLLSSTNIRQNILCYQKYHP</sequence>
<dbReference type="Proteomes" id="UP001228049">
    <property type="component" value="Unassembled WGS sequence"/>
</dbReference>
<protein>
    <submittedName>
        <fullName evidence="1">ATP synthase gamma chain</fullName>
    </submittedName>
</protein>
<organism evidence="1 2">
    <name type="scientific">Dissostichus eleginoides</name>
    <name type="common">Patagonian toothfish</name>
    <name type="synonym">Dissostichus amissus</name>
    <dbReference type="NCBI Taxonomy" id="100907"/>
    <lineage>
        <taxon>Eukaryota</taxon>
        <taxon>Metazoa</taxon>
        <taxon>Chordata</taxon>
        <taxon>Craniata</taxon>
        <taxon>Vertebrata</taxon>
        <taxon>Euteleostomi</taxon>
        <taxon>Actinopterygii</taxon>
        <taxon>Neopterygii</taxon>
        <taxon>Teleostei</taxon>
        <taxon>Neoteleostei</taxon>
        <taxon>Acanthomorphata</taxon>
        <taxon>Eupercaria</taxon>
        <taxon>Perciformes</taxon>
        <taxon>Notothenioidei</taxon>
        <taxon>Nototheniidae</taxon>
        <taxon>Dissostichus</taxon>
    </lineage>
</organism>
<keyword evidence="2" id="KW-1185">Reference proteome</keyword>
<name>A0AAD9C0H7_DISEL</name>
<dbReference type="AlphaFoldDB" id="A0AAD9C0H7"/>
<accession>A0AAD9C0H7</accession>